<evidence type="ECO:0000256" key="2">
    <source>
        <dbReference type="ARBA" id="ARBA00023015"/>
    </source>
</evidence>
<dbReference type="Gene3D" id="1.10.357.10">
    <property type="entry name" value="Tetracycline Repressor, domain 2"/>
    <property type="match status" value="1"/>
</dbReference>
<keyword evidence="8" id="KW-1185">Reference proteome</keyword>
<dbReference type="RefSeq" id="WP_380686075.1">
    <property type="nucleotide sequence ID" value="NZ_JBHRSS010000001.1"/>
</dbReference>
<evidence type="ECO:0000256" key="4">
    <source>
        <dbReference type="ARBA" id="ARBA00023163"/>
    </source>
</evidence>
<dbReference type="PANTHER" id="PTHR30055">
    <property type="entry name" value="HTH-TYPE TRANSCRIPTIONAL REGULATOR RUTR"/>
    <property type="match status" value="1"/>
</dbReference>
<evidence type="ECO:0000256" key="3">
    <source>
        <dbReference type="ARBA" id="ARBA00023125"/>
    </source>
</evidence>
<reference evidence="8" key="1">
    <citation type="journal article" date="2019" name="Int. J. Syst. Evol. Microbiol.">
        <title>The Global Catalogue of Microorganisms (GCM) 10K type strain sequencing project: providing services to taxonomists for standard genome sequencing and annotation.</title>
        <authorList>
            <consortium name="The Broad Institute Genomics Platform"/>
            <consortium name="The Broad Institute Genome Sequencing Center for Infectious Disease"/>
            <person name="Wu L."/>
            <person name="Ma J."/>
        </authorList>
    </citation>
    <scope>NUCLEOTIDE SEQUENCE [LARGE SCALE GENOMIC DNA]</scope>
    <source>
        <strain evidence="8">KCTC 52640</strain>
    </source>
</reference>
<name>A0ABV7ELG0_9GAMM</name>
<feature type="domain" description="HTH tetR-type" evidence="6">
    <location>
        <begin position="10"/>
        <end position="70"/>
    </location>
</feature>
<evidence type="ECO:0000256" key="5">
    <source>
        <dbReference type="PROSITE-ProRule" id="PRU00335"/>
    </source>
</evidence>
<proteinExistence type="predicted"/>
<feature type="DNA-binding region" description="H-T-H motif" evidence="5">
    <location>
        <begin position="33"/>
        <end position="52"/>
    </location>
</feature>
<comment type="caution">
    <text evidence="7">The sequence shown here is derived from an EMBL/GenBank/DDBJ whole genome shotgun (WGS) entry which is preliminary data.</text>
</comment>
<dbReference type="InterPro" id="IPR001647">
    <property type="entry name" value="HTH_TetR"/>
</dbReference>
<dbReference type="InterPro" id="IPR013572">
    <property type="entry name" value="Tscrpt_reg_MAATS_C"/>
</dbReference>
<evidence type="ECO:0000313" key="8">
    <source>
        <dbReference type="Proteomes" id="UP001595462"/>
    </source>
</evidence>
<organism evidence="7 8">
    <name type="scientific">Salinisphaera aquimarina</name>
    <dbReference type="NCBI Taxonomy" id="2094031"/>
    <lineage>
        <taxon>Bacteria</taxon>
        <taxon>Pseudomonadati</taxon>
        <taxon>Pseudomonadota</taxon>
        <taxon>Gammaproteobacteria</taxon>
        <taxon>Salinisphaerales</taxon>
        <taxon>Salinisphaeraceae</taxon>
        <taxon>Salinisphaera</taxon>
    </lineage>
</organism>
<dbReference type="Pfam" id="PF00440">
    <property type="entry name" value="TetR_N"/>
    <property type="match status" value="1"/>
</dbReference>
<gene>
    <name evidence="7" type="ORF">ACFOSU_02365</name>
</gene>
<keyword evidence="1" id="KW-0678">Repressor</keyword>
<keyword evidence="4" id="KW-0804">Transcription</keyword>
<sequence>MARKTKFESAQTRERILDAAEIEMQARGVSQTSLERIAARADVTRGAIYWHFAHKRALLEAMLSRTHLPLRDLRQCLSQHIPGNEPLRLLREMMLHGLHRLATDAQHRRVCHIILHRCEITEQGHPADALMGAMFEDARAVMLSLCSEIAAQKQLYEPLAPQDATDMIMAFMSGNYECVLRHPDIYNAKRDWQPIVDALLSGIFDTSSLGSESLHSTTVQTTGCSNFEPTD</sequence>
<dbReference type="InterPro" id="IPR036271">
    <property type="entry name" value="Tet_transcr_reg_TetR-rel_C_sf"/>
</dbReference>
<dbReference type="PROSITE" id="PS50977">
    <property type="entry name" value="HTH_TETR_2"/>
    <property type="match status" value="1"/>
</dbReference>
<evidence type="ECO:0000256" key="1">
    <source>
        <dbReference type="ARBA" id="ARBA00022491"/>
    </source>
</evidence>
<dbReference type="EMBL" id="JBHRSS010000001">
    <property type="protein sequence ID" value="MFC3102731.1"/>
    <property type="molecule type" value="Genomic_DNA"/>
</dbReference>
<protein>
    <submittedName>
        <fullName evidence="7">TetR family transcriptional regulator</fullName>
    </submittedName>
</protein>
<keyword evidence="2" id="KW-0805">Transcription regulation</keyword>
<dbReference type="PRINTS" id="PR00455">
    <property type="entry name" value="HTHTETR"/>
</dbReference>
<dbReference type="Pfam" id="PF08361">
    <property type="entry name" value="TetR_C_2"/>
    <property type="match status" value="1"/>
</dbReference>
<accession>A0ABV7ELG0</accession>
<dbReference type="SUPFAM" id="SSF48498">
    <property type="entry name" value="Tetracyclin repressor-like, C-terminal domain"/>
    <property type="match status" value="1"/>
</dbReference>
<dbReference type="SUPFAM" id="SSF46689">
    <property type="entry name" value="Homeodomain-like"/>
    <property type="match status" value="1"/>
</dbReference>
<evidence type="ECO:0000313" key="7">
    <source>
        <dbReference type="EMBL" id="MFC3102731.1"/>
    </source>
</evidence>
<dbReference type="InterPro" id="IPR009057">
    <property type="entry name" value="Homeodomain-like_sf"/>
</dbReference>
<dbReference type="PANTHER" id="PTHR30055:SF240">
    <property type="entry name" value="HTH-TYPE TRANSCRIPTIONAL REGULATOR ACRR"/>
    <property type="match status" value="1"/>
</dbReference>
<keyword evidence="3 5" id="KW-0238">DNA-binding</keyword>
<evidence type="ECO:0000259" key="6">
    <source>
        <dbReference type="PROSITE" id="PS50977"/>
    </source>
</evidence>
<dbReference type="InterPro" id="IPR050109">
    <property type="entry name" value="HTH-type_TetR-like_transc_reg"/>
</dbReference>
<dbReference type="Proteomes" id="UP001595462">
    <property type="component" value="Unassembled WGS sequence"/>
</dbReference>